<dbReference type="RefSeq" id="WP_319833094.1">
    <property type="nucleotide sequence ID" value="NZ_CP138858.1"/>
</dbReference>
<evidence type="ECO:0000313" key="3">
    <source>
        <dbReference type="Proteomes" id="UP001324993"/>
    </source>
</evidence>
<dbReference type="InterPro" id="IPR029455">
    <property type="entry name" value="GHL15"/>
</dbReference>
<dbReference type="Gene3D" id="3.20.20.80">
    <property type="entry name" value="Glycosidases"/>
    <property type="match status" value="1"/>
</dbReference>
<evidence type="ECO:0000313" key="2">
    <source>
        <dbReference type="EMBL" id="WPJ96231.1"/>
    </source>
</evidence>
<proteinExistence type="predicted"/>
<sequence>MPLKLFKLSSILTALWGASVLYAQALDKSNLYASHWDHVPVNFHFGKTKGVLSDAEIDFLASYNGWIVLEKRHGLLAHGSTEAGIAATAKRLKRSNRGVKVLFYLNAFINWPGYEAYETYQPEWDLRDASGNIVYKSTDVARPDPSNPEFRVWWSEVIAEQMKDGLIDGVFVDALPQVLHKRLGAQVGAEKAQAIVAGVREMIALTKQKIGPDKYILANGTRGEDYREILDWSGLDGVMIEHFDAFNSHDPATVKADLETIQLAADKGKFVVIKAWPGFAWNDSEMMQLPHEELLKMARERITFPLACFLVAARADSQFCYSWGYREKHGFLDTYPEFEKPLGPPEADAVWDGMTATRKFKHASVWVDLVSKEARINWH</sequence>
<organism evidence="2 3">
    <name type="scientific">Coraliomargarita algicola</name>
    <dbReference type="NCBI Taxonomy" id="3092156"/>
    <lineage>
        <taxon>Bacteria</taxon>
        <taxon>Pseudomonadati</taxon>
        <taxon>Verrucomicrobiota</taxon>
        <taxon>Opitutia</taxon>
        <taxon>Puniceicoccales</taxon>
        <taxon>Coraliomargaritaceae</taxon>
        <taxon>Coraliomargarita</taxon>
    </lineage>
</organism>
<feature type="chain" id="PRO_5045152016" evidence="1">
    <location>
        <begin position="26"/>
        <end position="379"/>
    </location>
</feature>
<dbReference type="Proteomes" id="UP001324993">
    <property type="component" value="Chromosome"/>
</dbReference>
<accession>A0ABZ0RM47</accession>
<keyword evidence="1" id="KW-0732">Signal</keyword>
<dbReference type="GO" id="GO:0016787">
    <property type="term" value="F:hydrolase activity"/>
    <property type="evidence" value="ECO:0007669"/>
    <property type="project" value="UniProtKB-KW"/>
</dbReference>
<dbReference type="EMBL" id="CP138858">
    <property type="protein sequence ID" value="WPJ96231.1"/>
    <property type="molecule type" value="Genomic_DNA"/>
</dbReference>
<dbReference type="SUPFAM" id="SSF51445">
    <property type="entry name" value="(Trans)glycosidases"/>
    <property type="match status" value="1"/>
</dbReference>
<reference evidence="2 3" key="1">
    <citation type="submission" date="2023-11" db="EMBL/GenBank/DDBJ databases">
        <title>Coraliomargarita sp. nov., isolated from marine algae.</title>
        <authorList>
            <person name="Lee J.K."/>
            <person name="Baek J.H."/>
            <person name="Kim J.M."/>
            <person name="Choi D.G."/>
            <person name="Jeon C.O."/>
        </authorList>
    </citation>
    <scope>NUCLEOTIDE SEQUENCE [LARGE SCALE GENOMIC DNA]</scope>
    <source>
        <strain evidence="2 3">J2-16</strain>
    </source>
</reference>
<keyword evidence="2" id="KW-0378">Hydrolase</keyword>
<keyword evidence="3" id="KW-1185">Reference proteome</keyword>
<dbReference type="Pfam" id="PF14885">
    <property type="entry name" value="GHL15"/>
    <property type="match status" value="1"/>
</dbReference>
<name>A0ABZ0RM47_9BACT</name>
<feature type="signal peptide" evidence="1">
    <location>
        <begin position="1"/>
        <end position="25"/>
    </location>
</feature>
<evidence type="ECO:0000256" key="1">
    <source>
        <dbReference type="SAM" id="SignalP"/>
    </source>
</evidence>
<protein>
    <submittedName>
        <fullName evidence="2">Glycoside hydrolase</fullName>
    </submittedName>
</protein>
<dbReference type="InterPro" id="IPR017853">
    <property type="entry name" value="GH"/>
</dbReference>
<gene>
    <name evidence="2" type="ORF">SH580_00760</name>
</gene>